<dbReference type="Proteomes" id="UP000076865">
    <property type="component" value="Chromosome"/>
</dbReference>
<feature type="transmembrane region" description="Helical" evidence="1">
    <location>
        <begin position="7"/>
        <end position="25"/>
    </location>
</feature>
<sequence>METPVDLLPYVLVIGAFFMAMKCYMNRHRTYKSFLHHVMLYETEQYGEHRGNQGVPFSFRLLFVTNQRKIPAWERPHVSDEEGR</sequence>
<dbReference type="RefSeq" id="WP_066325171.1">
    <property type="nucleotide sequence ID" value="NZ_CP015438.1"/>
</dbReference>
<dbReference type="EMBL" id="CP015438">
    <property type="protein sequence ID" value="ANB59272.1"/>
    <property type="molecule type" value="Genomic_DNA"/>
</dbReference>
<evidence type="ECO:0000313" key="2">
    <source>
        <dbReference type="EMBL" id="ANB59272.1"/>
    </source>
</evidence>
<keyword evidence="1" id="KW-0812">Transmembrane</keyword>
<keyword evidence="3" id="KW-1185">Reference proteome</keyword>
<keyword evidence="1" id="KW-0472">Membrane</keyword>
<proteinExistence type="predicted"/>
<dbReference type="AlphaFoldDB" id="A0A160F129"/>
<keyword evidence="1" id="KW-1133">Transmembrane helix</keyword>
<dbReference type="OrthoDB" id="2696247at2"/>
<evidence type="ECO:0000256" key="1">
    <source>
        <dbReference type="SAM" id="Phobius"/>
    </source>
</evidence>
<gene>
    <name evidence="2" type="ORF">GFC30_2126</name>
</gene>
<organism evidence="2 3">
    <name type="scientific">Anoxybacteroides amylolyticum</name>
    <dbReference type="NCBI Taxonomy" id="294699"/>
    <lineage>
        <taxon>Bacteria</taxon>
        <taxon>Bacillati</taxon>
        <taxon>Bacillota</taxon>
        <taxon>Bacilli</taxon>
        <taxon>Bacillales</taxon>
        <taxon>Anoxybacillaceae</taxon>
        <taxon>Anoxybacteroides</taxon>
    </lineage>
</organism>
<accession>A0A160F129</accession>
<dbReference type="KEGG" id="aamy:GFC30_2126"/>
<name>A0A160F129_9BACL</name>
<reference evidence="2 3" key="1">
    <citation type="journal article" date="2006" name="Syst. Appl. Microbiol.">
        <title>Anoxybacillus amylolyticus sp. nov., a thermophilic amylase producing bacterium isolated from Mount Rittmann (Antarctica).</title>
        <authorList>
            <person name="Poli A."/>
            <person name="Esposito E."/>
            <person name="Lama L."/>
            <person name="Orlando P."/>
            <person name="Nicolaus G."/>
            <person name="de Appolonia F."/>
            <person name="Gambacorta A."/>
            <person name="Nicolaus B."/>
        </authorList>
    </citation>
    <scope>NUCLEOTIDE SEQUENCE [LARGE SCALE GENOMIC DNA]</scope>
    <source>
        <strain evidence="2 3">DSM 15939</strain>
    </source>
</reference>
<dbReference type="PATRIC" id="fig|294699.3.peg.2195"/>
<evidence type="ECO:0000313" key="3">
    <source>
        <dbReference type="Proteomes" id="UP000076865"/>
    </source>
</evidence>
<protein>
    <submittedName>
        <fullName evidence="2">Uncharacterized protein</fullName>
    </submittedName>
</protein>